<dbReference type="InterPro" id="IPR046153">
    <property type="entry name" value="DUF6155"/>
</dbReference>
<name>A0AB34L4W3_PARDI</name>
<evidence type="ECO:0000313" key="2">
    <source>
        <dbReference type="Proteomes" id="UP000027850"/>
    </source>
</evidence>
<proteinExistence type="predicted"/>
<accession>A0AB34L4W3</accession>
<dbReference type="RefSeq" id="WP_036617198.1">
    <property type="nucleotide sequence ID" value="NZ_JNHK01000092.1"/>
</dbReference>
<sequence length="176" mass="20659">MSKAKLKKRLLSLTKEQITDIVLELYNARKEAKDYLEFYLAPDCNAELEKSKKAIRNEFFPTRGFSEKPSFAKCRKVISDFQKLKPEPTFVADLMLFYIEQGCEYTLEFGDMWEQFYTTLEGNFDKAMRFIFLNGLLASYYERIEKLIDSVSDCGWGFYDTLQDIIVVPLKSKRVL</sequence>
<organism evidence="1 2">
    <name type="scientific">Parabacteroides distasonis str. 3776 D15 i</name>
    <dbReference type="NCBI Taxonomy" id="1339342"/>
    <lineage>
        <taxon>Bacteria</taxon>
        <taxon>Pseudomonadati</taxon>
        <taxon>Bacteroidota</taxon>
        <taxon>Bacteroidia</taxon>
        <taxon>Bacteroidales</taxon>
        <taxon>Tannerellaceae</taxon>
        <taxon>Parabacteroides</taxon>
    </lineage>
</organism>
<protein>
    <submittedName>
        <fullName evidence="1">Uncharacterized protein</fullName>
    </submittedName>
</protein>
<comment type="caution">
    <text evidence="1">The sequence shown here is derived from an EMBL/GenBank/DDBJ whole genome shotgun (WGS) entry which is preliminary data.</text>
</comment>
<evidence type="ECO:0000313" key="1">
    <source>
        <dbReference type="EMBL" id="KDS35933.1"/>
    </source>
</evidence>
<dbReference type="Proteomes" id="UP000027850">
    <property type="component" value="Unassembled WGS sequence"/>
</dbReference>
<dbReference type="Pfam" id="PF19652">
    <property type="entry name" value="DUF6155"/>
    <property type="match status" value="1"/>
</dbReference>
<reference evidence="1 2" key="1">
    <citation type="submission" date="2014-04" db="EMBL/GenBank/DDBJ databases">
        <authorList>
            <person name="Sears C."/>
            <person name="Carroll K."/>
            <person name="Sack B.R."/>
            <person name="Qadri F."/>
            <person name="Myers L.L."/>
            <person name="Chung G.-T."/>
            <person name="Escheverria P."/>
            <person name="Fraser C.M."/>
            <person name="Sadzewicz L."/>
            <person name="Shefchek K.A."/>
            <person name="Tallon L."/>
            <person name="Das S.P."/>
            <person name="Daugherty S."/>
            <person name="Mongodin E.F."/>
        </authorList>
    </citation>
    <scope>NUCLEOTIDE SEQUENCE [LARGE SCALE GENOMIC DNA]</scope>
    <source>
        <strain evidence="1 2">3776 D15 i</strain>
    </source>
</reference>
<dbReference type="EMBL" id="JNHK01000092">
    <property type="protein sequence ID" value="KDS35933.1"/>
    <property type="molecule type" value="Genomic_DNA"/>
</dbReference>
<dbReference type="AlphaFoldDB" id="A0AB34L4W3"/>
<gene>
    <name evidence="1" type="ORF">M091_1668</name>
</gene>